<dbReference type="InterPro" id="IPR050132">
    <property type="entry name" value="Gln/Glu-tRNA_Ligase"/>
</dbReference>
<dbReference type="InterPro" id="IPR001412">
    <property type="entry name" value="aa-tRNA-synth_I_CS"/>
</dbReference>
<dbReference type="FunFam" id="3.40.50.620:FF:000037">
    <property type="entry name" value="Glutamine--tRNA ligase cytoplasmic"/>
    <property type="match status" value="1"/>
</dbReference>
<dbReference type="Gene3D" id="2.40.240.10">
    <property type="entry name" value="Ribosomal Protein L25, Chain P"/>
    <property type="match status" value="2"/>
</dbReference>
<dbReference type="InterPro" id="IPR049437">
    <property type="entry name" value="tRNA-synt_1c_C2"/>
</dbReference>
<evidence type="ECO:0000256" key="7">
    <source>
        <dbReference type="ARBA" id="ARBA00022917"/>
    </source>
</evidence>
<dbReference type="PRINTS" id="PR00987">
    <property type="entry name" value="TRNASYNTHGLU"/>
</dbReference>
<organism evidence="13 14">
    <name type="scientific">Meloidogyne floridensis</name>
    <dbReference type="NCBI Taxonomy" id="298350"/>
    <lineage>
        <taxon>Eukaryota</taxon>
        <taxon>Metazoa</taxon>
        <taxon>Ecdysozoa</taxon>
        <taxon>Nematoda</taxon>
        <taxon>Chromadorea</taxon>
        <taxon>Rhabditida</taxon>
        <taxon>Tylenchina</taxon>
        <taxon>Tylenchomorpha</taxon>
        <taxon>Tylenchoidea</taxon>
        <taxon>Meloidogynidae</taxon>
        <taxon>Meloidogyninae</taxon>
        <taxon>Meloidogyne</taxon>
    </lineage>
</organism>
<dbReference type="InterPro" id="IPR000924">
    <property type="entry name" value="Glu/Gln-tRNA-synth"/>
</dbReference>
<dbReference type="Proteomes" id="UP000887560">
    <property type="component" value="Unplaced"/>
</dbReference>
<dbReference type="Gene3D" id="3.30.450.30">
    <property type="entry name" value="Dynein light chain 2a, cytoplasmic"/>
    <property type="match status" value="1"/>
</dbReference>
<dbReference type="InterPro" id="IPR004514">
    <property type="entry name" value="Gln-tRNA-synth"/>
</dbReference>
<comment type="catalytic activity">
    <reaction evidence="10">
        <text>tRNA(Gln) + L-glutamine + ATP = L-glutaminyl-tRNA(Gln) + AMP + diphosphate</text>
        <dbReference type="Rhea" id="RHEA:20121"/>
        <dbReference type="Rhea" id="RHEA-COMP:9662"/>
        <dbReference type="Rhea" id="RHEA-COMP:9681"/>
        <dbReference type="ChEBI" id="CHEBI:30616"/>
        <dbReference type="ChEBI" id="CHEBI:33019"/>
        <dbReference type="ChEBI" id="CHEBI:58359"/>
        <dbReference type="ChEBI" id="CHEBI:78442"/>
        <dbReference type="ChEBI" id="CHEBI:78521"/>
        <dbReference type="ChEBI" id="CHEBI:456215"/>
        <dbReference type="EC" id="6.1.1.18"/>
    </reaction>
</comment>
<dbReference type="Gene3D" id="3.40.50.620">
    <property type="entry name" value="HUPs"/>
    <property type="match status" value="1"/>
</dbReference>
<dbReference type="Pfam" id="PF03259">
    <property type="entry name" value="Robl_LC7"/>
    <property type="match status" value="1"/>
</dbReference>
<dbReference type="GO" id="GO:0004819">
    <property type="term" value="F:glutamine-tRNA ligase activity"/>
    <property type="evidence" value="ECO:0007669"/>
    <property type="project" value="UniProtKB-EC"/>
</dbReference>
<proteinExistence type="inferred from homology"/>
<dbReference type="GO" id="GO:0005524">
    <property type="term" value="F:ATP binding"/>
    <property type="evidence" value="ECO:0007669"/>
    <property type="project" value="UniProtKB-KW"/>
</dbReference>
<dbReference type="PANTHER" id="PTHR43097">
    <property type="entry name" value="GLUTAMINE-TRNA LIGASE"/>
    <property type="match status" value="1"/>
</dbReference>
<dbReference type="SUPFAM" id="SSF103196">
    <property type="entry name" value="Roadblock/LC7 domain"/>
    <property type="match status" value="1"/>
</dbReference>
<dbReference type="InterPro" id="IPR014729">
    <property type="entry name" value="Rossmann-like_a/b/a_fold"/>
</dbReference>
<protein>
    <recommendedName>
        <fullName evidence="3">glutamine--tRNA ligase</fullName>
        <ecNumber evidence="3">6.1.1.18</ecNumber>
    </recommendedName>
    <alternativeName>
        <fullName evidence="9">Glutaminyl-tRNA synthetase</fullName>
    </alternativeName>
</protein>
<dbReference type="InterPro" id="IPR004942">
    <property type="entry name" value="Roadblock/LAMTOR2_dom"/>
</dbReference>
<comment type="similarity">
    <text evidence="2">Belongs to the GAMAD family.</text>
</comment>
<sequence>MLKTRALDAFLGEVVGGGVAGIVLFNKDGLTVSRALDNSRGGGNVYSALLANIWETFERHGVRDELKEVVIGCENGTVVLTRVASMLLAVLGTEDAPLGVLLVKLHALVNEILSKHKNEILRLRYNFEFEPIFDELCKLLPNAKQEDIRKELDMRILLLLGLNQVVTRFPPEPNGILHIGHAKAINIDFGTAKAKGGITYLRLDDTNPEAEDERYVNEIIEMVKWLGFTPYKITHSSDYFDQLYEWAYVLINKGLAYVCHQGIEEMRGFDPPPSPWRDRPIEESIKLFEAMKNGAFNEGEATLRLKLTMEDSKQDPVAFRIKFLPHHRTKDKWCIYPTYDYTHCLCDSIERVTHSLCTKEFQTRRSSYYWLCNALDVYCPTQWEFSRLNLSYTVVSKRKLLKLIQSGVVSDWDDPRLFTLTALRRRGIPPEVINKFVESLGVTVAQTLIDPVMLDAFCRDYLNITAPRTMAVLEPLKIKIKNYAELGFLPGHSLKVKYFPADPNCTDEWEIAFDEQIFIERMDFREEAEKSYRRLTIGQSVGLRHINLIIRVVSIEKDATNGEIKQIIVNGEMAANASNKPKAFIHWVARPVQCQVRLYEKLFLHKNPEDPVQVPGGFLTDINSNSLTVLTESLVDASIANNAKPYDRFQFERNGFFCVDANDLANGKLVFNRTVSLREDVGKNA</sequence>
<keyword evidence="6 11" id="KW-0067">ATP-binding</keyword>
<dbReference type="Pfam" id="PF03950">
    <property type="entry name" value="tRNA-synt_1c_C"/>
    <property type="match status" value="1"/>
</dbReference>
<evidence type="ECO:0000256" key="8">
    <source>
        <dbReference type="ARBA" id="ARBA00023146"/>
    </source>
</evidence>
<evidence type="ECO:0000259" key="12">
    <source>
        <dbReference type="SMART" id="SM00960"/>
    </source>
</evidence>
<evidence type="ECO:0000313" key="14">
    <source>
        <dbReference type="WBParaSite" id="scf7180000417291.g1109"/>
    </source>
</evidence>
<dbReference type="GO" id="GO:0006425">
    <property type="term" value="P:glutaminyl-tRNA aminoacylation"/>
    <property type="evidence" value="ECO:0007669"/>
    <property type="project" value="InterPro"/>
</dbReference>
<evidence type="ECO:0000256" key="4">
    <source>
        <dbReference type="ARBA" id="ARBA00022598"/>
    </source>
</evidence>
<dbReference type="GO" id="GO:0005829">
    <property type="term" value="C:cytosol"/>
    <property type="evidence" value="ECO:0007669"/>
    <property type="project" value="TreeGrafter"/>
</dbReference>
<evidence type="ECO:0000256" key="6">
    <source>
        <dbReference type="ARBA" id="ARBA00022840"/>
    </source>
</evidence>
<reference evidence="14" key="1">
    <citation type="submission" date="2022-11" db="UniProtKB">
        <authorList>
            <consortium name="WormBaseParasite"/>
        </authorList>
    </citation>
    <scope>IDENTIFICATION</scope>
</reference>
<keyword evidence="13" id="KW-1185">Reference proteome</keyword>
<keyword evidence="4 11" id="KW-0436">Ligase</keyword>
<dbReference type="InterPro" id="IPR020059">
    <property type="entry name" value="Glu/Gln-tRNA-synth_Ib_codon-bd"/>
</dbReference>
<dbReference type="InterPro" id="IPR011035">
    <property type="entry name" value="Ribosomal_bL25/Gln-tRNA_synth"/>
</dbReference>
<dbReference type="SMART" id="SM00960">
    <property type="entry name" value="Robl_LC7"/>
    <property type="match status" value="1"/>
</dbReference>
<evidence type="ECO:0000256" key="9">
    <source>
        <dbReference type="ARBA" id="ARBA00030466"/>
    </source>
</evidence>
<evidence type="ECO:0000256" key="2">
    <source>
        <dbReference type="ARBA" id="ARBA00007191"/>
    </source>
</evidence>
<dbReference type="InterPro" id="IPR020058">
    <property type="entry name" value="Glu/Gln-tRNA-synth_Ib_cat-dom"/>
</dbReference>
<dbReference type="SUPFAM" id="SSF50715">
    <property type="entry name" value="Ribosomal protein L25-like"/>
    <property type="match status" value="1"/>
</dbReference>
<dbReference type="InterPro" id="IPR020056">
    <property type="entry name" value="Rbsml_bL25/Gln-tRNA_synth_N"/>
</dbReference>
<evidence type="ECO:0000256" key="10">
    <source>
        <dbReference type="ARBA" id="ARBA00048270"/>
    </source>
</evidence>
<keyword evidence="7 11" id="KW-0648">Protein biosynthesis</keyword>
<dbReference type="NCBIfam" id="TIGR00440">
    <property type="entry name" value="glnS"/>
    <property type="match status" value="1"/>
</dbReference>
<dbReference type="Pfam" id="PF20974">
    <property type="entry name" value="tRNA-synt_1c_C2"/>
    <property type="match status" value="1"/>
</dbReference>
<evidence type="ECO:0000256" key="1">
    <source>
        <dbReference type="ARBA" id="ARBA00005594"/>
    </source>
</evidence>
<dbReference type="AlphaFoldDB" id="A0A915NGZ4"/>
<dbReference type="EC" id="6.1.1.18" evidence="3"/>
<dbReference type="FunFam" id="2.40.240.10:FF:000008">
    <property type="entry name" value="probable glutamine--tRNA ligase"/>
    <property type="match status" value="1"/>
</dbReference>
<evidence type="ECO:0000256" key="11">
    <source>
        <dbReference type="RuleBase" id="RU363037"/>
    </source>
</evidence>
<dbReference type="PROSITE" id="PS00178">
    <property type="entry name" value="AA_TRNA_LIGASE_I"/>
    <property type="match status" value="1"/>
</dbReference>
<dbReference type="PANTHER" id="PTHR43097:SF4">
    <property type="entry name" value="GLUTAMINE--TRNA LIGASE"/>
    <property type="match status" value="1"/>
</dbReference>
<name>A0A915NGZ4_9BILA</name>
<evidence type="ECO:0000313" key="13">
    <source>
        <dbReference type="Proteomes" id="UP000887560"/>
    </source>
</evidence>
<dbReference type="GO" id="GO:0017101">
    <property type="term" value="C:aminoacyl-tRNA synthetase multienzyme complex"/>
    <property type="evidence" value="ECO:0007669"/>
    <property type="project" value="TreeGrafter"/>
</dbReference>
<comment type="similarity">
    <text evidence="1 11">Belongs to the class-I aminoacyl-tRNA synthetase family.</text>
</comment>
<accession>A0A915NGZ4</accession>
<evidence type="ECO:0000256" key="5">
    <source>
        <dbReference type="ARBA" id="ARBA00022741"/>
    </source>
</evidence>
<dbReference type="Pfam" id="PF00749">
    <property type="entry name" value="tRNA-synt_1c"/>
    <property type="match status" value="1"/>
</dbReference>
<keyword evidence="8 11" id="KW-0030">Aminoacyl-tRNA synthetase</keyword>
<feature type="domain" description="Roadblock/LAMTOR2" evidence="12">
    <location>
        <begin position="7"/>
        <end position="92"/>
    </location>
</feature>
<dbReference type="WBParaSite" id="scf7180000417291.g1109">
    <property type="protein sequence ID" value="scf7180000417291.g1109"/>
    <property type="gene ID" value="scf7180000417291.g1109"/>
</dbReference>
<dbReference type="SUPFAM" id="SSF52374">
    <property type="entry name" value="Nucleotidylyl transferase"/>
    <property type="match status" value="1"/>
</dbReference>
<dbReference type="CDD" id="cd00807">
    <property type="entry name" value="GlnRS_core"/>
    <property type="match status" value="1"/>
</dbReference>
<keyword evidence="5 11" id="KW-0547">Nucleotide-binding</keyword>
<evidence type="ECO:0000256" key="3">
    <source>
        <dbReference type="ARBA" id="ARBA00012836"/>
    </source>
</evidence>